<organism evidence="2 3">
    <name type="scientific">Aeromonas schubertii</name>
    <dbReference type="NCBI Taxonomy" id="652"/>
    <lineage>
        <taxon>Bacteria</taxon>
        <taxon>Pseudomonadati</taxon>
        <taxon>Pseudomonadota</taxon>
        <taxon>Gammaproteobacteria</taxon>
        <taxon>Aeromonadales</taxon>
        <taxon>Aeromonadaceae</taxon>
        <taxon>Aeromonas</taxon>
    </lineage>
</organism>
<protein>
    <submittedName>
        <fullName evidence="2">Uncharacterized protein</fullName>
    </submittedName>
</protein>
<feature type="region of interest" description="Disordered" evidence="1">
    <location>
        <begin position="34"/>
        <end position="57"/>
    </location>
</feature>
<dbReference type="KEGG" id="asr:WL1483_143"/>
<dbReference type="PATRIC" id="fig|652.5.peg.815"/>
<feature type="compositionally biased region" description="Basic and acidic residues" evidence="1">
    <location>
        <begin position="46"/>
        <end position="57"/>
    </location>
</feature>
<name>A0A0S2SD01_9GAMM</name>
<dbReference type="AlphaFoldDB" id="A0A0S2SD01"/>
<proteinExistence type="predicted"/>
<gene>
    <name evidence="2" type="ORF">WL1483_143</name>
</gene>
<sequence>MSGPPLAIGGWTLSQPINTRKETRKWIPTALKQGQSAIASKNKKSNKIDKNKLILPD</sequence>
<reference evidence="2 3" key="2">
    <citation type="journal article" date="2016" name="Genome Announc.">
        <title>Complete Genome Sequence of the Highly Virulent Aeromonas schubertii Strain WL1483, Isolated from Diseased Snakehead Fish (Channa argus) in China.</title>
        <authorList>
            <person name="Liu L."/>
            <person name="Li N."/>
            <person name="Zhang D."/>
            <person name="Fu X."/>
            <person name="Shi C."/>
            <person name="Lin Q."/>
            <person name="Hao G."/>
        </authorList>
    </citation>
    <scope>NUCLEOTIDE SEQUENCE [LARGE SCALE GENOMIC DNA]</scope>
    <source>
        <strain evidence="2 3">WL1483</strain>
    </source>
</reference>
<evidence type="ECO:0000256" key="1">
    <source>
        <dbReference type="SAM" id="MobiDB-lite"/>
    </source>
</evidence>
<evidence type="ECO:0000313" key="3">
    <source>
        <dbReference type="Proteomes" id="UP000058114"/>
    </source>
</evidence>
<reference evidence="3" key="1">
    <citation type="submission" date="2015-10" db="EMBL/GenBank/DDBJ databases">
        <title>Complete Genome Sequence of Aeromonas schubertii strain WL1483.</title>
        <authorList>
            <person name="Liu L."/>
        </authorList>
    </citation>
    <scope>NUCLEOTIDE SEQUENCE [LARGE SCALE GENOMIC DNA]</scope>
    <source>
        <strain evidence="3">WL1483</strain>
    </source>
</reference>
<dbReference type="Proteomes" id="UP000058114">
    <property type="component" value="Chromosome"/>
</dbReference>
<dbReference type="EMBL" id="CP013067">
    <property type="protein sequence ID" value="ALP39562.1"/>
    <property type="molecule type" value="Genomic_DNA"/>
</dbReference>
<accession>A0A0S2SD01</accession>
<evidence type="ECO:0000313" key="2">
    <source>
        <dbReference type="EMBL" id="ALP39562.1"/>
    </source>
</evidence>